<comment type="function">
    <text evidence="9">Catalyzes the transfer of the phosphoribosyl group of 5-phosphorylribose-1-pyrophosphate (PRPP) to anthranilate to yield N-(5'-phosphoribosyl)-anthranilate (PRA).</text>
</comment>
<feature type="binding site" evidence="9">
    <location>
        <position position="226"/>
    </location>
    <ligand>
        <name>Mg(2+)</name>
        <dbReference type="ChEBI" id="CHEBI:18420"/>
        <label>2</label>
    </ligand>
</feature>
<evidence type="ECO:0000256" key="9">
    <source>
        <dbReference type="HAMAP-Rule" id="MF_00211"/>
    </source>
</evidence>
<dbReference type="GO" id="GO:0000162">
    <property type="term" value="P:L-tryptophan biosynthetic process"/>
    <property type="evidence" value="ECO:0007669"/>
    <property type="project" value="UniProtKB-UniRule"/>
</dbReference>
<dbReference type="SUPFAM" id="SSF47648">
    <property type="entry name" value="Nucleoside phosphorylase/phosphoribosyltransferase N-terminal domain"/>
    <property type="match status" value="1"/>
</dbReference>
<keyword evidence="4 9" id="KW-0808">Transferase</keyword>
<dbReference type="Pfam" id="PF02885">
    <property type="entry name" value="Glycos_trans_3N"/>
    <property type="match status" value="1"/>
</dbReference>
<evidence type="ECO:0000256" key="5">
    <source>
        <dbReference type="ARBA" id="ARBA00022822"/>
    </source>
</evidence>
<dbReference type="InterPro" id="IPR035902">
    <property type="entry name" value="Nuc_phospho_transferase"/>
</dbReference>
<dbReference type="InterPro" id="IPR036320">
    <property type="entry name" value="Glycosyl_Trfase_fam3_N_dom_sf"/>
</dbReference>
<dbReference type="Proteomes" id="UP000590460">
    <property type="component" value="Unassembled WGS sequence"/>
</dbReference>
<comment type="cofactor">
    <cofactor evidence="9">
        <name>Mg(2+)</name>
        <dbReference type="ChEBI" id="CHEBI:18420"/>
    </cofactor>
    <text evidence="9">Binds 2 magnesium ions per monomer.</text>
</comment>
<feature type="domain" description="Glycosyl transferase family 3 N-terminal" evidence="11">
    <location>
        <begin position="7"/>
        <end position="67"/>
    </location>
</feature>
<reference evidence="12 13" key="1">
    <citation type="submission" date="2020-04" db="EMBL/GenBank/DDBJ databases">
        <title>MicrobeNet Type strains.</title>
        <authorList>
            <person name="Nicholson A.C."/>
        </authorList>
    </citation>
    <scope>NUCLEOTIDE SEQUENCE [LARGE SCALE GENOMIC DNA]</scope>
    <source>
        <strain evidence="12 13">CCUG 54536</strain>
    </source>
</reference>
<feature type="domain" description="Glycosyl transferase family 3" evidence="10">
    <location>
        <begin position="75"/>
        <end position="326"/>
    </location>
</feature>
<dbReference type="PANTHER" id="PTHR43285:SF2">
    <property type="entry name" value="ANTHRANILATE PHOSPHORIBOSYLTRANSFERASE"/>
    <property type="match status" value="1"/>
</dbReference>
<comment type="similarity">
    <text evidence="8">In the C-terminal section; belongs to the anthranilate phosphoribosyltransferase family.</text>
</comment>
<keyword evidence="9" id="KW-0460">Magnesium</keyword>
<dbReference type="GO" id="GO:0004048">
    <property type="term" value="F:anthranilate phosphoribosyltransferase activity"/>
    <property type="evidence" value="ECO:0007669"/>
    <property type="project" value="UniProtKB-UniRule"/>
</dbReference>
<feature type="binding site" evidence="9">
    <location>
        <begin position="109"/>
        <end position="117"/>
    </location>
    <ligand>
        <name>5-phospho-alpha-D-ribose 1-diphosphate</name>
        <dbReference type="ChEBI" id="CHEBI:58017"/>
    </ligand>
</feature>
<evidence type="ECO:0000256" key="1">
    <source>
        <dbReference type="ARBA" id="ARBA00004907"/>
    </source>
</evidence>
<feature type="binding site" evidence="9">
    <location>
        <position position="93"/>
    </location>
    <ligand>
        <name>Mg(2+)</name>
        <dbReference type="ChEBI" id="CHEBI:18420"/>
        <label>1</label>
    </ligand>
</feature>
<dbReference type="AlphaFoldDB" id="A0A846ZCP9"/>
<dbReference type="InterPro" id="IPR017459">
    <property type="entry name" value="Glycosyl_Trfase_fam3_N_dom"/>
</dbReference>
<dbReference type="HAMAP" id="MF_00211">
    <property type="entry name" value="TrpD"/>
    <property type="match status" value="1"/>
</dbReference>
<comment type="catalytic activity">
    <reaction evidence="7 9">
        <text>N-(5-phospho-beta-D-ribosyl)anthranilate + diphosphate = 5-phospho-alpha-D-ribose 1-diphosphate + anthranilate</text>
        <dbReference type="Rhea" id="RHEA:11768"/>
        <dbReference type="ChEBI" id="CHEBI:16567"/>
        <dbReference type="ChEBI" id="CHEBI:18277"/>
        <dbReference type="ChEBI" id="CHEBI:33019"/>
        <dbReference type="ChEBI" id="CHEBI:58017"/>
        <dbReference type="EC" id="2.4.2.18"/>
    </reaction>
</comment>
<dbReference type="InterPro" id="IPR005940">
    <property type="entry name" value="Anthranilate_Pribosyl_Tfrase"/>
</dbReference>
<dbReference type="GO" id="GO:0005829">
    <property type="term" value="C:cytosol"/>
    <property type="evidence" value="ECO:0007669"/>
    <property type="project" value="TreeGrafter"/>
</dbReference>
<feature type="binding site" evidence="9">
    <location>
        <position position="227"/>
    </location>
    <ligand>
        <name>Mg(2+)</name>
        <dbReference type="ChEBI" id="CHEBI:18420"/>
        <label>1</label>
    </ligand>
</feature>
<evidence type="ECO:0000256" key="2">
    <source>
        <dbReference type="ARBA" id="ARBA00022605"/>
    </source>
</evidence>
<comment type="caution">
    <text evidence="12">The sequence shown here is derived from an EMBL/GenBank/DDBJ whole genome shotgun (WGS) entry which is preliminary data.</text>
</comment>
<dbReference type="NCBIfam" id="TIGR01245">
    <property type="entry name" value="trpD"/>
    <property type="match status" value="1"/>
</dbReference>
<keyword evidence="5 9" id="KW-0822">Tryptophan biosynthesis</keyword>
<evidence type="ECO:0000313" key="13">
    <source>
        <dbReference type="Proteomes" id="UP000590460"/>
    </source>
</evidence>
<evidence type="ECO:0000259" key="10">
    <source>
        <dbReference type="Pfam" id="PF00591"/>
    </source>
</evidence>
<dbReference type="InterPro" id="IPR000312">
    <property type="entry name" value="Glycosyl_Trfase_fam3"/>
</dbReference>
<feature type="binding site" evidence="9">
    <location>
        <begin position="91"/>
        <end position="94"/>
    </location>
    <ligand>
        <name>5-phospho-alpha-D-ribose 1-diphosphate</name>
        <dbReference type="ChEBI" id="CHEBI:58017"/>
    </ligand>
</feature>
<organism evidence="12 13">
    <name type="scientific">Leuconostoc holzapfelii</name>
    <dbReference type="NCBI Taxonomy" id="434464"/>
    <lineage>
        <taxon>Bacteria</taxon>
        <taxon>Bacillati</taxon>
        <taxon>Bacillota</taxon>
        <taxon>Bacilli</taxon>
        <taxon>Lactobacillales</taxon>
        <taxon>Lactobacillaceae</taxon>
        <taxon>Leuconostoc</taxon>
    </lineage>
</organism>
<feature type="binding site" evidence="9">
    <location>
        <position position="112"/>
    </location>
    <ligand>
        <name>anthranilate</name>
        <dbReference type="ChEBI" id="CHEBI:16567"/>
        <label>1</label>
    </ligand>
</feature>
<dbReference type="Gene3D" id="1.20.970.10">
    <property type="entry name" value="Transferase, Pyrimidine Nucleoside Phosphorylase, Chain C"/>
    <property type="match status" value="1"/>
</dbReference>
<keyword evidence="9" id="KW-0479">Metal-binding</keyword>
<evidence type="ECO:0000256" key="6">
    <source>
        <dbReference type="ARBA" id="ARBA00023141"/>
    </source>
</evidence>
<dbReference type="UniPathway" id="UPA00035">
    <property type="reaction ID" value="UER00041"/>
</dbReference>
<dbReference type="Gene3D" id="3.40.1030.10">
    <property type="entry name" value="Nucleoside phosphorylase/phosphoribosyltransferase catalytic domain"/>
    <property type="match status" value="1"/>
</dbReference>
<feature type="binding site" evidence="9">
    <location>
        <position position="167"/>
    </location>
    <ligand>
        <name>anthranilate</name>
        <dbReference type="ChEBI" id="CHEBI:16567"/>
        <label>2</label>
    </ligand>
</feature>
<keyword evidence="3 9" id="KW-0328">Glycosyltransferase</keyword>
<comment type="pathway">
    <text evidence="1 9">Amino-acid biosynthesis; L-tryptophan biosynthesis; L-tryptophan from chorismate: step 2/5.</text>
</comment>
<evidence type="ECO:0000256" key="7">
    <source>
        <dbReference type="ARBA" id="ARBA00052328"/>
    </source>
</evidence>
<dbReference type="RefSeq" id="WP_168676998.1">
    <property type="nucleotide sequence ID" value="NZ_BPKV01000007.1"/>
</dbReference>
<dbReference type="Pfam" id="PF00591">
    <property type="entry name" value="Glycos_transf_3"/>
    <property type="match status" value="1"/>
</dbReference>
<feature type="binding site" evidence="9">
    <location>
        <position position="81"/>
    </location>
    <ligand>
        <name>5-phospho-alpha-D-ribose 1-diphosphate</name>
        <dbReference type="ChEBI" id="CHEBI:58017"/>
    </ligand>
</feature>
<dbReference type="PANTHER" id="PTHR43285">
    <property type="entry name" value="ANTHRANILATE PHOSPHORIBOSYLTRANSFERASE"/>
    <property type="match status" value="1"/>
</dbReference>
<dbReference type="EC" id="2.4.2.18" evidence="9"/>
<dbReference type="FunFam" id="3.40.1030.10:FF:000002">
    <property type="entry name" value="Anthranilate phosphoribosyltransferase"/>
    <property type="match status" value="1"/>
</dbReference>
<feature type="binding site" evidence="9">
    <location>
        <position position="227"/>
    </location>
    <ligand>
        <name>Mg(2+)</name>
        <dbReference type="ChEBI" id="CHEBI:18420"/>
        <label>2</label>
    </ligand>
</feature>
<comment type="subunit">
    <text evidence="9">Homodimer.</text>
</comment>
<keyword evidence="2 9" id="KW-0028">Amino-acid biosynthesis</keyword>
<accession>A0A846ZCP9</accession>
<evidence type="ECO:0000313" key="12">
    <source>
        <dbReference type="EMBL" id="NKZ18658.1"/>
    </source>
</evidence>
<proteinExistence type="inferred from homology"/>
<evidence type="ECO:0000256" key="8">
    <source>
        <dbReference type="ARBA" id="ARBA00061188"/>
    </source>
</evidence>
<gene>
    <name evidence="9 12" type="primary">trpD</name>
    <name evidence="12" type="ORF">HF966_05655</name>
</gene>
<evidence type="ECO:0000256" key="3">
    <source>
        <dbReference type="ARBA" id="ARBA00022676"/>
    </source>
</evidence>
<name>A0A846ZCP9_9LACO</name>
<comment type="similarity">
    <text evidence="9">Belongs to the anthranilate phosphoribosyltransferase family.</text>
</comment>
<sequence>MSSIQAALKTLSLRQDLTAAMAQDVMAEIMAGQASETEIAAYLMGLAVKNESVPEIVGSARAMLAHAVTMPQVPDAIDIVGTGGDLANTFNISTTASFIVAAAGVPVVKHGNRAASSQSGTADVLEALGVGITLSADQAMQVLNQAGQTFLFARSFHPAMRVVGPVRSALGFRTVFNVLGPLTNPARPQAILLGVYAKHLLRPLAQVLQAMQVKNAVLVHGQDGLDEVTLTTKTDIVTLRDGQISSTEFDPQAYGFDYATTAQLQGGSPAENAQITTAILTGELKDEKSDTVILNAALALYAARRCDNIQDSIQLARQTLASGAAYQQLIGLQQATQGVSA</sequence>
<comment type="caution">
    <text evidence="9">Lacks conserved residue(s) required for the propagation of feature annotation.</text>
</comment>
<dbReference type="GO" id="GO:0000287">
    <property type="term" value="F:magnesium ion binding"/>
    <property type="evidence" value="ECO:0007669"/>
    <property type="project" value="UniProtKB-UniRule"/>
</dbReference>
<feature type="binding site" evidence="9">
    <location>
        <begin position="84"/>
        <end position="85"/>
    </location>
    <ligand>
        <name>5-phospho-alpha-D-ribose 1-diphosphate</name>
        <dbReference type="ChEBI" id="CHEBI:58017"/>
    </ligand>
</feature>
<feature type="binding site" evidence="9">
    <location>
        <position position="121"/>
    </location>
    <ligand>
        <name>5-phospho-alpha-D-ribose 1-diphosphate</name>
        <dbReference type="ChEBI" id="CHEBI:58017"/>
    </ligand>
</feature>
<feature type="binding site" evidence="9">
    <location>
        <position position="81"/>
    </location>
    <ligand>
        <name>anthranilate</name>
        <dbReference type="ChEBI" id="CHEBI:16567"/>
        <label>1</label>
    </ligand>
</feature>
<protein>
    <recommendedName>
        <fullName evidence="9">Anthranilate phosphoribosyltransferase</fullName>
        <ecNumber evidence="9">2.4.2.18</ecNumber>
    </recommendedName>
</protein>
<evidence type="ECO:0000256" key="4">
    <source>
        <dbReference type="ARBA" id="ARBA00022679"/>
    </source>
</evidence>
<keyword evidence="6 9" id="KW-0057">Aromatic amino acid biosynthesis</keyword>
<evidence type="ECO:0000259" key="11">
    <source>
        <dbReference type="Pfam" id="PF02885"/>
    </source>
</evidence>
<feature type="binding site" evidence="9">
    <location>
        <position position="89"/>
    </location>
    <ligand>
        <name>5-phospho-alpha-D-ribose 1-diphosphate</name>
        <dbReference type="ChEBI" id="CHEBI:58017"/>
    </ligand>
</feature>
<dbReference type="EMBL" id="JAAXPO010000005">
    <property type="protein sequence ID" value="NKZ18658.1"/>
    <property type="molecule type" value="Genomic_DNA"/>
</dbReference>
<dbReference type="SUPFAM" id="SSF52418">
    <property type="entry name" value="Nucleoside phosphorylase/phosphoribosyltransferase catalytic domain"/>
    <property type="match status" value="1"/>
</dbReference>